<evidence type="ECO:0000313" key="8">
    <source>
        <dbReference type="Proteomes" id="UP000030653"/>
    </source>
</evidence>
<organism evidence="7 8">
    <name type="scientific">Dacryopinax primogenitus (strain DJM 731)</name>
    <name type="common">Brown rot fungus</name>
    <dbReference type="NCBI Taxonomy" id="1858805"/>
    <lineage>
        <taxon>Eukaryota</taxon>
        <taxon>Fungi</taxon>
        <taxon>Dikarya</taxon>
        <taxon>Basidiomycota</taxon>
        <taxon>Agaricomycotina</taxon>
        <taxon>Dacrymycetes</taxon>
        <taxon>Dacrymycetales</taxon>
        <taxon>Dacrymycetaceae</taxon>
        <taxon>Dacryopinax</taxon>
    </lineage>
</organism>
<comment type="subcellular location">
    <subcellularLocation>
        <location evidence="1">Endomembrane system</location>
    </subcellularLocation>
</comment>
<dbReference type="PANTHER" id="PTHR10529">
    <property type="entry name" value="AP COMPLEX SUBUNIT MU"/>
    <property type="match status" value="1"/>
</dbReference>
<dbReference type="HOGENOM" id="CLU_026996_6_1_1"/>
<dbReference type="Pfam" id="PF00928">
    <property type="entry name" value="Adap_comp_sub"/>
    <property type="match status" value="1"/>
</dbReference>
<gene>
    <name evidence="7" type="ORF">DACRYDRAFT_84734</name>
</gene>
<evidence type="ECO:0000256" key="2">
    <source>
        <dbReference type="ARBA" id="ARBA00022448"/>
    </source>
</evidence>
<evidence type="ECO:0000256" key="4">
    <source>
        <dbReference type="ARBA" id="ARBA00023136"/>
    </source>
</evidence>
<dbReference type="InterPro" id="IPR036168">
    <property type="entry name" value="AP2_Mu_C_sf"/>
</dbReference>
<sequence length="442" mass="48212">MPLPSLPGLIILDSLGKPIIQTTFRTTPPAFPLLHIGAFNDALSRASEKEGEAGKEGVENVLYVPGAGGKGSALCWKQDGDLRFLCPVNEDLDPLFVFSFLNTFLSILRDYIGDISASRVRDNFDLVYQLLEEMLDSGHPLTTEPNALRDIVLPPSLLNKLLSAAGASSLPGSTTAMPFASPIPWRRPGVRYNNNEVYFDIVEQLEAIVGRNGAVLSGDVWGEVKCQCRLSGTPDLLLTFSNSRLITEPSFHPCIRFQRWTRDRALSFVPPDGHFTLLNYMVAPPPLAPHQVPLQLRPHISIGTNTGSFEIVFVSRAGKTLEDVKLLWPLGEGATSVQASMSSANGPANEKDRTSWGLDPLSKSLEWRIPVLPASASLTLKGTFSSSETHPRTSPAIQITYTMSSSTISGLKVESLKLVGAESYKPFKGVRGSGRGNVEWRW</sequence>
<keyword evidence="3 5" id="KW-0653">Protein transport</keyword>
<dbReference type="Gene3D" id="3.30.450.60">
    <property type="match status" value="1"/>
</dbReference>
<dbReference type="InterPro" id="IPR018240">
    <property type="entry name" value="Clathrin_mu_CS"/>
</dbReference>
<dbReference type="CDD" id="cd14837">
    <property type="entry name" value="AP3_Mu_N"/>
    <property type="match status" value="1"/>
</dbReference>
<name>M5G1U4_DACPD</name>
<evidence type="ECO:0000313" key="7">
    <source>
        <dbReference type="EMBL" id="EJT97707.1"/>
    </source>
</evidence>
<dbReference type="InterPro" id="IPR028565">
    <property type="entry name" value="MHD"/>
</dbReference>
<dbReference type="EMBL" id="JH795876">
    <property type="protein sequence ID" value="EJT97707.1"/>
    <property type="molecule type" value="Genomic_DNA"/>
</dbReference>
<feature type="domain" description="MHD" evidence="6">
    <location>
        <begin position="194"/>
        <end position="442"/>
    </location>
</feature>
<dbReference type="RefSeq" id="XP_040624605.1">
    <property type="nucleotide sequence ID" value="XM_040776696.1"/>
</dbReference>
<dbReference type="PIRSF" id="PIRSF005992">
    <property type="entry name" value="Clathrin_mu"/>
    <property type="match status" value="1"/>
</dbReference>
<evidence type="ECO:0000259" key="6">
    <source>
        <dbReference type="PROSITE" id="PS51072"/>
    </source>
</evidence>
<dbReference type="AlphaFoldDB" id="M5G1U4"/>
<dbReference type="STRING" id="1858805.M5G1U4"/>
<dbReference type="PRINTS" id="PR00314">
    <property type="entry name" value="CLATHRINADPT"/>
</dbReference>
<dbReference type="OMA" id="INVHFTI"/>
<dbReference type="GeneID" id="63691758"/>
<evidence type="ECO:0000256" key="3">
    <source>
        <dbReference type="ARBA" id="ARBA00022927"/>
    </source>
</evidence>
<dbReference type="InterPro" id="IPR011012">
    <property type="entry name" value="Longin-like_dom_sf"/>
</dbReference>
<dbReference type="GO" id="GO:0006886">
    <property type="term" value="P:intracellular protein transport"/>
    <property type="evidence" value="ECO:0007669"/>
    <property type="project" value="UniProtKB-UniRule"/>
</dbReference>
<dbReference type="GO" id="GO:0012505">
    <property type="term" value="C:endomembrane system"/>
    <property type="evidence" value="ECO:0007669"/>
    <property type="project" value="UniProtKB-SubCell"/>
</dbReference>
<evidence type="ECO:0000256" key="5">
    <source>
        <dbReference type="PIRNR" id="PIRNR005992"/>
    </source>
</evidence>
<keyword evidence="4" id="KW-0472">Membrane</keyword>
<accession>M5G1U4</accession>
<keyword evidence="2 5" id="KW-0813">Transport</keyword>
<dbReference type="Gene3D" id="2.60.40.1170">
    <property type="entry name" value="Mu homology domain, subdomain B"/>
    <property type="match status" value="2"/>
</dbReference>
<dbReference type="PROSITE" id="PS51072">
    <property type="entry name" value="MHD"/>
    <property type="match status" value="1"/>
</dbReference>
<dbReference type="GO" id="GO:0016192">
    <property type="term" value="P:vesicle-mediated transport"/>
    <property type="evidence" value="ECO:0007669"/>
    <property type="project" value="InterPro"/>
</dbReference>
<dbReference type="OrthoDB" id="870at2759"/>
<dbReference type="Proteomes" id="UP000030653">
    <property type="component" value="Unassembled WGS sequence"/>
</dbReference>
<dbReference type="PROSITE" id="PS00990">
    <property type="entry name" value="CLAT_ADAPTOR_M_1"/>
    <property type="match status" value="1"/>
</dbReference>
<proteinExistence type="inferred from homology"/>
<dbReference type="SUPFAM" id="SSF64356">
    <property type="entry name" value="SNARE-like"/>
    <property type="match status" value="1"/>
</dbReference>
<keyword evidence="8" id="KW-1185">Reference proteome</keyword>
<evidence type="ECO:0000256" key="1">
    <source>
        <dbReference type="ARBA" id="ARBA00004308"/>
    </source>
</evidence>
<dbReference type="InterPro" id="IPR022775">
    <property type="entry name" value="AP_mu_sigma_su"/>
</dbReference>
<dbReference type="InterPro" id="IPR050431">
    <property type="entry name" value="Adaptor_comp_med_subunit"/>
</dbReference>
<protein>
    <submittedName>
        <fullName evidence="7">Adaptor complex subunit medium chain 3</fullName>
    </submittedName>
</protein>
<dbReference type="InterPro" id="IPR001392">
    <property type="entry name" value="Clathrin_mu"/>
</dbReference>
<dbReference type="SUPFAM" id="SSF49447">
    <property type="entry name" value="Second domain of Mu2 adaptin subunit (ap50) of ap2 adaptor"/>
    <property type="match status" value="1"/>
</dbReference>
<dbReference type="GO" id="GO:0030131">
    <property type="term" value="C:clathrin adaptor complex"/>
    <property type="evidence" value="ECO:0007669"/>
    <property type="project" value="UniProtKB-UniRule"/>
</dbReference>
<dbReference type="Pfam" id="PF01217">
    <property type="entry name" value="Clat_adaptor_s"/>
    <property type="match status" value="1"/>
</dbReference>
<dbReference type="CDD" id="cd09252">
    <property type="entry name" value="AP-3_Mu3_Cterm"/>
    <property type="match status" value="1"/>
</dbReference>
<reference evidence="7 8" key="1">
    <citation type="journal article" date="2012" name="Science">
        <title>The Paleozoic origin of enzymatic lignin decomposition reconstructed from 31 fungal genomes.</title>
        <authorList>
            <person name="Floudas D."/>
            <person name="Binder M."/>
            <person name="Riley R."/>
            <person name="Barry K."/>
            <person name="Blanchette R.A."/>
            <person name="Henrissat B."/>
            <person name="Martinez A.T."/>
            <person name="Otillar R."/>
            <person name="Spatafora J.W."/>
            <person name="Yadav J.S."/>
            <person name="Aerts A."/>
            <person name="Benoit I."/>
            <person name="Boyd A."/>
            <person name="Carlson A."/>
            <person name="Copeland A."/>
            <person name="Coutinho P.M."/>
            <person name="de Vries R.P."/>
            <person name="Ferreira P."/>
            <person name="Findley K."/>
            <person name="Foster B."/>
            <person name="Gaskell J."/>
            <person name="Glotzer D."/>
            <person name="Gorecki P."/>
            <person name="Heitman J."/>
            <person name="Hesse C."/>
            <person name="Hori C."/>
            <person name="Igarashi K."/>
            <person name="Jurgens J.A."/>
            <person name="Kallen N."/>
            <person name="Kersten P."/>
            <person name="Kohler A."/>
            <person name="Kuees U."/>
            <person name="Kumar T.K.A."/>
            <person name="Kuo A."/>
            <person name="LaButti K."/>
            <person name="Larrondo L.F."/>
            <person name="Lindquist E."/>
            <person name="Ling A."/>
            <person name="Lombard V."/>
            <person name="Lucas S."/>
            <person name="Lundell T."/>
            <person name="Martin R."/>
            <person name="McLaughlin D.J."/>
            <person name="Morgenstern I."/>
            <person name="Morin E."/>
            <person name="Murat C."/>
            <person name="Nagy L.G."/>
            <person name="Nolan M."/>
            <person name="Ohm R.A."/>
            <person name="Patyshakuliyeva A."/>
            <person name="Rokas A."/>
            <person name="Ruiz-Duenas F.J."/>
            <person name="Sabat G."/>
            <person name="Salamov A."/>
            <person name="Samejima M."/>
            <person name="Schmutz J."/>
            <person name="Slot J.C."/>
            <person name="St John F."/>
            <person name="Stenlid J."/>
            <person name="Sun H."/>
            <person name="Sun S."/>
            <person name="Syed K."/>
            <person name="Tsang A."/>
            <person name="Wiebenga A."/>
            <person name="Young D."/>
            <person name="Pisabarro A."/>
            <person name="Eastwood D.C."/>
            <person name="Martin F."/>
            <person name="Cullen D."/>
            <person name="Grigoriev I.V."/>
            <person name="Hibbett D.S."/>
        </authorList>
    </citation>
    <scope>NUCLEOTIDE SEQUENCE [LARGE SCALE GENOMIC DNA]</scope>
    <source>
        <strain evidence="7 8">DJM-731 SS1</strain>
    </source>
</reference>
<comment type="similarity">
    <text evidence="5">Belongs to the adaptor complexes medium subunit family.</text>
</comment>